<feature type="compositionally biased region" description="Low complexity" evidence="1">
    <location>
        <begin position="180"/>
        <end position="205"/>
    </location>
</feature>
<keyword evidence="2" id="KW-1133">Transmembrane helix</keyword>
<reference evidence="5" key="1">
    <citation type="journal article" date="2019" name="Int. J. Syst. Evol. Microbiol.">
        <title>The Global Catalogue of Microorganisms (GCM) 10K type strain sequencing project: providing services to taxonomists for standard genome sequencing and annotation.</title>
        <authorList>
            <consortium name="The Broad Institute Genomics Platform"/>
            <consortium name="The Broad Institute Genome Sequencing Center for Infectious Disease"/>
            <person name="Wu L."/>
            <person name="Ma J."/>
        </authorList>
    </citation>
    <scope>NUCLEOTIDE SEQUENCE [LARGE SCALE GENOMIC DNA]</scope>
    <source>
        <strain evidence="5">JCM 17810</strain>
    </source>
</reference>
<feature type="compositionally biased region" description="Low complexity" evidence="1">
    <location>
        <begin position="153"/>
        <end position="167"/>
    </location>
</feature>
<feature type="region of interest" description="Disordered" evidence="1">
    <location>
        <begin position="153"/>
        <end position="206"/>
    </location>
</feature>
<sequence>MTGADGNAGQPDLAAQAADPSTPLATLQTLAQHHPELRAAIAENPATYPGLLEWLGRLGMPDVDAALARRAEAGQAVQAPPPPPEAEPGAEPEPDLGQTPPVVEPSAGPPTEAIEPPTEAEPPARAADRGEPSADGSQPVERRSILGRGEQAEAGAGAGAWGATQMPPARPPQTPPTQPTQPTRPAQWQPTHQPAEPSWEPPSESGALFGAAARDEHEDARRRSWVPLALLAVLAAILVIIVIIQLTGGEDEPEPPAPTGEQTQDQADEPEQTGQGETTDVEAAREQLTSLPESTSCEDPSSDAGTFGTFAAAAAPDGTWAQESDSQLVIDTLQGLQQSCSNVYAVSVAGALTEGEGTPEVLASTVSEAGTDWVDFARPAPDGATEISTFASPSGNIQCDLGGDLARCTILEHNFDAPQGCDDGTTLAVPMDGEVSNRCDSPVGAQGDVLQYGDSGVSDFYACTSEETGMTCWNTLTGHGFSMARAGYETF</sequence>
<dbReference type="RefSeq" id="WP_345216821.1">
    <property type="nucleotide sequence ID" value="NZ_BAABGN010000011.1"/>
</dbReference>
<feature type="compositionally biased region" description="Low complexity" evidence="1">
    <location>
        <begin position="109"/>
        <end position="125"/>
    </location>
</feature>
<name>A0ABP8LFJ9_9MICO</name>
<evidence type="ECO:0000259" key="3">
    <source>
        <dbReference type="Pfam" id="PF25591"/>
    </source>
</evidence>
<comment type="caution">
    <text evidence="4">The sequence shown here is derived from an EMBL/GenBank/DDBJ whole genome shotgun (WGS) entry which is preliminary data.</text>
</comment>
<evidence type="ECO:0000256" key="2">
    <source>
        <dbReference type="SAM" id="Phobius"/>
    </source>
</evidence>
<feature type="transmembrane region" description="Helical" evidence="2">
    <location>
        <begin position="225"/>
        <end position="246"/>
    </location>
</feature>
<evidence type="ECO:0000313" key="5">
    <source>
        <dbReference type="Proteomes" id="UP001500622"/>
    </source>
</evidence>
<proteinExistence type="predicted"/>
<evidence type="ECO:0000313" key="4">
    <source>
        <dbReference type="EMBL" id="GAA4427435.1"/>
    </source>
</evidence>
<keyword evidence="2" id="KW-0472">Membrane</keyword>
<gene>
    <name evidence="4" type="ORF">GCM10023169_27420</name>
</gene>
<dbReference type="InterPro" id="IPR057893">
    <property type="entry name" value="LRV_2"/>
</dbReference>
<keyword evidence="2" id="KW-0812">Transmembrane</keyword>
<feature type="region of interest" description="Disordered" evidence="1">
    <location>
        <begin position="250"/>
        <end position="284"/>
    </location>
</feature>
<dbReference type="Pfam" id="PF25591">
    <property type="entry name" value="LRV_2"/>
    <property type="match status" value="1"/>
</dbReference>
<evidence type="ECO:0000256" key="1">
    <source>
        <dbReference type="SAM" id="MobiDB-lite"/>
    </source>
</evidence>
<feature type="compositionally biased region" description="Pro residues" evidence="1">
    <location>
        <begin position="168"/>
        <end position="179"/>
    </location>
</feature>
<feature type="region of interest" description="Disordered" evidence="1">
    <location>
        <begin position="66"/>
        <end position="139"/>
    </location>
</feature>
<dbReference type="Proteomes" id="UP001500622">
    <property type="component" value="Unassembled WGS sequence"/>
</dbReference>
<accession>A0ABP8LFJ9</accession>
<feature type="domain" description="Leucine rich repeat variant" evidence="3">
    <location>
        <begin position="12"/>
        <end position="71"/>
    </location>
</feature>
<dbReference type="EMBL" id="BAABGN010000011">
    <property type="protein sequence ID" value="GAA4427435.1"/>
    <property type="molecule type" value="Genomic_DNA"/>
</dbReference>
<keyword evidence="5" id="KW-1185">Reference proteome</keyword>
<organism evidence="4 5">
    <name type="scientific">Georgenia halophila</name>
    <dbReference type="NCBI Taxonomy" id="620889"/>
    <lineage>
        <taxon>Bacteria</taxon>
        <taxon>Bacillati</taxon>
        <taxon>Actinomycetota</taxon>
        <taxon>Actinomycetes</taxon>
        <taxon>Micrococcales</taxon>
        <taxon>Bogoriellaceae</taxon>
        <taxon>Georgenia</taxon>
    </lineage>
</organism>
<protein>
    <recommendedName>
        <fullName evidence="3">Leucine rich repeat variant domain-containing protein</fullName>
    </recommendedName>
</protein>
<feature type="region of interest" description="Disordered" evidence="1">
    <location>
        <begin position="1"/>
        <end position="27"/>
    </location>
</feature>